<accession>A0A399PR98</accession>
<dbReference type="Proteomes" id="UP000265361">
    <property type="component" value="Unassembled WGS sequence"/>
</dbReference>
<evidence type="ECO:0000313" key="2">
    <source>
        <dbReference type="EMBL" id="UQB05199.1"/>
    </source>
</evidence>
<reference evidence="1 3" key="1">
    <citation type="submission" date="2018-08" db="EMBL/GenBank/DDBJ databases">
        <title>Genome Sequence of Clavibacter michiganensis Subspecies type strains, and the Atypical Peach-Colored Strains Isolated from Tomato.</title>
        <authorList>
            <person name="Osdaghi E."/>
            <person name="Portier P."/>
            <person name="Briand M."/>
            <person name="Jacques M.-A."/>
        </authorList>
    </citation>
    <scope>NUCLEOTIDE SEQUENCE [LARGE SCALE GENOMIC DNA]</scope>
    <source>
        <strain evidence="1 3">CFBP 7577</strain>
    </source>
</reference>
<dbReference type="SUPFAM" id="SSF54913">
    <property type="entry name" value="GlnB-like"/>
    <property type="match status" value="1"/>
</dbReference>
<name>A0A399PR98_9MICO</name>
<dbReference type="EMBL" id="CP086345">
    <property type="protein sequence ID" value="UQB05199.1"/>
    <property type="molecule type" value="Genomic_DNA"/>
</dbReference>
<dbReference type="Proteomes" id="UP001056208">
    <property type="component" value="Chromosome"/>
</dbReference>
<dbReference type="RefSeq" id="WP_015488995.1">
    <property type="nucleotide sequence ID" value="NZ_CP033721.2"/>
</dbReference>
<dbReference type="GeneID" id="92982050"/>
<evidence type="ECO:0000313" key="4">
    <source>
        <dbReference type="Proteomes" id="UP001056208"/>
    </source>
</evidence>
<dbReference type="GO" id="GO:0006808">
    <property type="term" value="P:regulation of nitrogen utilization"/>
    <property type="evidence" value="ECO:0007669"/>
    <property type="project" value="InterPro"/>
</dbReference>
<gene>
    <name evidence="1" type="ORF">DZF97_10675</name>
    <name evidence="2" type="ORF">LIV34_000194</name>
</gene>
<dbReference type="AlphaFoldDB" id="A0A399PR98"/>
<keyword evidence="4" id="KW-1185">Reference proteome</keyword>
<dbReference type="Pfam" id="PF00543">
    <property type="entry name" value="P-II"/>
    <property type="match status" value="1"/>
</dbReference>
<dbReference type="Gene3D" id="3.30.70.120">
    <property type="match status" value="1"/>
</dbReference>
<sequence length="105" mass="11081">MNPLAEMTRIEVVASAALSASVHELIRSAQATGYTSVAGVSGVGHSGAHNGPHPFNDHDALGMTITVLPHERAEPLIEALRTLLEGGSGVMFVSDVRVSRPDHFR</sequence>
<dbReference type="InterPro" id="IPR002187">
    <property type="entry name" value="N-reg_PII"/>
</dbReference>
<dbReference type="EMBL" id="QWED01000332">
    <property type="protein sequence ID" value="RIJ08930.1"/>
    <property type="molecule type" value="Genomic_DNA"/>
</dbReference>
<protein>
    <submittedName>
        <fullName evidence="2">DUF190 domain-containing protein</fullName>
    </submittedName>
    <submittedName>
        <fullName evidence="1">Transcriptional regulator</fullName>
    </submittedName>
</protein>
<reference evidence="2" key="2">
    <citation type="submission" date="2021-11" db="EMBL/GenBank/DDBJ databases">
        <authorList>
            <person name="Li G."/>
            <person name="Jia Q."/>
            <person name="Yang F."/>
            <person name="Zhang C."/>
            <person name="Singh A."/>
            <person name="Lorenz A.J."/>
            <person name="Jackson-Ziems T."/>
            <person name="Vidaver A."/>
            <person name="Alfano J.R."/>
        </authorList>
    </citation>
    <scope>NUCLEOTIDE SEQUENCE</scope>
    <source>
        <strain evidence="2">CNK-2</strain>
    </source>
</reference>
<proteinExistence type="predicted"/>
<evidence type="ECO:0000313" key="1">
    <source>
        <dbReference type="EMBL" id="RIJ08930.1"/>
    </source>
</evidence>
<dbReference type="InterPro" id="IPR015867">
    <property type="entry name" value="N-reg_PII/ATP_PRibTrfase_C"/>
</dbReference>
<dbReference type="InterPro" id="IPR011322">
    <property type="entry name" value="N-reg_PII-like_a/b"/>
</dbReference>
<organism evidence="1 3">
    <name type="scientific">Clavibacter nebraskensis</name>
    <dbReference type="NCBI Taxonomy" id="31963"/>
    <lineage>
        <taxon>Bacteria</taxon>
        <taxon>Bacillati</taxon>
        <taxon>Actinomycetota</taxon>
        <taxon>Actinomycetes</taxon>
        <taxon>Micrococcales</taxon>
        <taxon>Microbacteriaceae</taxon>
        <taxon>Clavibacter</taxon>
    </lineage>
</organism>
<dbReference type="GO" id="GO:0030234">
    <property type="term" value="F:enzyme regulator activity"/>
    <property type="evidence" value="ECO:0007669"/>
    <property type="project" value="InterPro"/>
</dbReference>
<evidence type="ECO:0000313" key="3">
    <source>
        <dbReference type="Proteomes" id="UP000265361"/>
    </source>
</evidence>